<dbReference type="EMBL" id="ABWK02000017">
    <property type="protein sequence ID" value="EEX68745.1"/>
    <property type="molecule type" value="Genomic_DNA"/>
</dbReference>
<gene>
    <name evidence="1" type="ORF">MITSMUL_04817</name>
</gene>
<dbReference type="Proteomes" id="UP000003671">
    <property type="component" value="Unassembled WGS sequence"/>
</dbReference>
<name>C9KN07_9FIRM</name>
<accession>C9KN07</accession>
<evidence type="ECO:0000313" key="2">
    <source>
        <dbReference type="Proteomes" id="UP000003671"/>
    </source>
</evidence>
<dbReference type="STRING" id="500635.MITSMUL_04817"/>
<proteinExistence type="predicted"/>
<comment type="caution">
    <text evidence="1">The sequence shown here is derived from an EMBL/GenBank/DDBJ whole genome shotgun (WGS) entry which is preliminary data.</text>
</comment>
<dbReference type="AlphaFoldDB" id="C9KN07"/>
<sequence length="54" mass="6117">MFPPPEIHVLILYYLIYNAILANACWKDNGAVLQGTGERAILRSLRSFIKDVIV</sequence>
<protein>
    <submittedName>
        <fullName evidence="1">Uncharacterized protein</fullName>
    </submittedName>
</protein>
<reference evidence="1" key="1">
    <citation type="submission" date="2009-09" db="EMBL/GenBank/DDBJ databases">
        <authorList>
            <person name="Weinstock G."/>
            <person name="Sodergren E."/>
            <person name="Clifton S."/>
            <person name="Fulton L."/>
            <person name="Fulton B."/>
            <person name="Courtney L."/>
            <person name="Fronick C."/>
            <person name="Harrison M."/>
            <person name="Strong C."/>
            <person name="Farmer C."/>
            <person name="Delahaunty K."/>
            <person name="Markovic C."/>
            <person name="Hall O."/>
            <person name="Minx P."/>
            <person name="Tomlinson C."/>
            <person name="Mitreva M."/>
            <person name="Nelson J."/>
            <person name="Hou S."/>
            <person name="Wollam A."/>
            <person name="Pepin K.H."/>
            <person name="Johnson M."/>
            <person name="Bhonagiri V."/>
            <person name="Nash W.E."/>
            <person name="Warren W."/>
            <person name="Chinwalla A."/>
            <person name="Mardis E.R."/>
            <person name="Wilson R.K."/>
        </authorList>
    </citation>
    <scope>NUCLEOTIDE SEQUENCE [LARGE SCALE GENOMIC DNA]</scope>
    <source>
        <strain evidence="1">DSM 20544</strain>
    </source>
</reference>
<keyword evidence="2" id="KW-1185">Reference proteome</keyword>
<organism evidence="1 2">
    <name type="scientific">Mitsuokella multacida DSM 20544</name>
    <dbReference type="NCBI Taxonomy" id="500635"/>
    <lineage>
        <taxon>Bacteria</taxon>
        <taxon>Bacillati</taxon>
        <taxon>Bacillota</taxon>
        <taxon>Negativicutes</taxon>
        <taxon>Selenomonadales</taxon>
        <taxon>Selenomonadaceae</taxon>
        <taxon>Mitsuokella</taxon>
    </lineage>
</organism>
<evidence type="ECO:0000313" key="1">
    <source>
        <dbReference type="EMBL" id="EEX68745.1"/>
    </source>
</evidence>
<dbReference type="HOGENOM" id="CLU_3045444_0_0_9"/>